<proteinExistence type="predicted"/>
<dbReference type="GO" id="GO:0008233">
    <property type="term" value="F:peptidase activity"/>
    <property type="evidence" value="ECO:0007669"/>
    <property type="project" value="UniProtKB-KW"/>
</dbReference>
<keyword evidence="2" id="KW-0378">Hydrolase</keyword>
<feature type="region of interest" description="Disordered" evidence="1">
    <location>
        <begin position="1"/>
        <end position="45"/>
    </location>
</feature>
<evidence type="ECO:0000256" key="1">
    <source>
        <dbReference type="SAM" id="MobiDB-lite"/>
    </source>
</evidence>
<evidence type="ECO:0000313" key="2">
    <source>
        <dbReference type="EMBL" id="CAA9510079.1"/>
    </source>
</evidence>
<name>A0A6J4SZT0_9ACTN</name>
<dbReference type="AlphaFoldDB" id="A0A6J4SZT0"/>
<feature type="non-terminal residue" evidence="2">
    <location>
        <position position="45"/>
    </location>
</feature>
<protein>
    <submittedName>
        <fullName evidence="2">Intracellular protease</fullName>
    </submittedName>
</protein>
<gene>
    <name evidence="2" type="ORF">AVDCRST_MAG05-2965</name>
</gene>
<feature type="non-terminal residue" evidence="2">
    <location>
        <position position="1"/>
    </location>
</feature>
<keyword evidence="2" id="KW-0645">Protease</keyword>
<reference evidence="2" key="1">
    <citation type="submission" date="2020-02" db="EMBL/GenBank/DDBJ databases">
        <authorList>
            <person name="Meier V. D."/>
        </authorList>
    </citation>
    <scope>NUCLEOTIDE SEQUENCE</scope>
    <source>
        <strain evidence="2">AVDCRST_MAG05</strain>
    </source>
</reference>
<accession>A0A6J4SZT0</accession>
<dbReference type="GO" id="GO:0006508">
    <property type="term" value="P:proteolysis"/>
    <property type="evidence" value="ECO:0007669"/>
    <property type="project" value="UniProtKB-KW"/>
</dbReference>
<sequence>EDSDGADLARRTRRHRPQDGILARRTRRGRLRVQGCRRSLGSDKM</sequence>
<dbReference type="EMBL" id="CADCVM010000329">
    <property type="protein sequence ID" value="CAA9510079.1"/>
    <property type="molecule type" value="Genomic_DNA"/>
</dbReference>
<organism evidence="2">
    <name type="scientific">uncultured Rubrobacteraceae bacterium</name>
    <dbReference type="NCBI Taxonomy" id="349277"/>
    <lineage>
        <taxon>Bacteria</taxon>
        <taxon>Bacillati</taxon>
        <taxon>Actinomycetota</taxon>
        <taxon>Rubrobacteria</taxon>
        <taxon>Rubrobacterales</taxon>
        <taxon>Rubrobacteraceae</taxon>
        <taxon>environmental samples</taxon>
    </lineage>
</organism>